<keyword evidence="5" id="KW-0408">Iron</keyword>
<dbReference type="OrthoDB" id="10264505at2759"/>
<dbReference type="EMBL" id="OB663784">
    <property type="protein sequence ID" value="CAD7231695.1"/>
    <property type="molecule type" value="Genomic_DNA"/>
</dbReference>
<dbReference type="InterPro" id="IPR046374">
    <property type="entry name" value="PDI_a_PDIR"/>
</dbReference>
<dbReference type="FunFam" id="1.20.1260.10:FF:000002">
    <property type="entry name" value="Ferritin, mitochondrial"/>
    <property type="match status" value="1"/>
</dbReference>
<dbReference type="Pfam" id="PF00210">
    <property type="entry name" value="Ferritin"/>
    <property type="match status" value="1"/>
</dbReference>
<evidence type="ECO:0000256" key="4">
    <source>
        <dbReference type="ARBA" id="ARBA00022723"/>
    </source>
</evidence>
<dbReference type="SUPFAM" id="SSF52833">
    <property type="entry name" value="Thioredoxin-like"/>
    <property type="match status" value="4"/>
</dbReference>
<comment type="similarity">
    <text evidence="2">Belongs to the ferritin family.</text>
</comment>
<evidence type="ECO:0000256" key="5">
    <source>
        <dbReference type="ARBA" id="ARBA00023004"/>
    </source>
</evidence>
<name>A0A7R8ZU10_9CRUS</name>
<dbReference type="GO" id="GO:0008199">
    <property type="term" value="F:ferric iron binding"/>
    <property type="evidence" value="ECO:0007669"/>
    <property type="project" value="InterPro"/>
</dbReference>
<dbReference type="InterPro" id="IPR008331">
    <property type="entry name" value="Ferritin_DPS_dom"/>
</dbReference>
<dbReference type="InterPro" id="IPR036249">
    <property type="entry name" value="Thioredoxin-like_sf"/>
</dbReference>
<dbReference type="InterPro" id="IPR009078">
    <property type="entry name" value="Ferritin-like_SF"/>
</dbReference>
<feature type="non-terminal residue" evidence="7">
    <location>
        <position position="1"/>
    </location>
</feature>
<organism evidence="7">
    <name type="scientific">Cyprideis torosa</name>
    <dbReference type="NCBI Taxonomy" id="163714"/>
    <lineage>
        <taxon>Eukaryota</taxon>
        <taxon>Metazoa</taxon>
        <taxon>Ecdysozoa</taxon>
        <taxon>Arthropoda</taxon>
        <taxon>Crustacea</taxon>
        <taxon>Oligostraca</taxon>
        <taxon>Ostracoda</taxon>
        <taxon>Podocopa</taxon>
        <taxon>Podocopida</taxon>
        <taxon>Cytherocopina</taxon>
        <taxon>Cytheroidea</taxon>
        <taxon>Cytherideidae</taxon>
        <taxon>Cyprideis</taxon>
    </lineage>
</organism>
<dbReference type="PANTHER" id="PTHR45672:SF2">
    <property type="entry name" value="PROTEIN DISULFIDE-ISOMERASE A5"/>
    <property type="match status" value="1"/>
</dbReference>
<dbReference type="InterPro" id="IPR017937">
    <property type="entry name" value="Thioredoxin_CS"/>
</dbReference>
<dbReference type="AlphaFoldDB" id="A0A7R8ZU10"/>
<dbReference type="InterPro" id="IPR012347">
    <property type="entry name" value="Ferritin-like"/>
</dbReference>
<dbReference type="PROSITE" id="PS50905">
    <property type="entry name" value="FERRITIN_LIKE"/>
    <property type="match status" value="1"/>
</dbReference>
<dbReference type="InterPro" id="IPR013766">
    <property type="entry name" value="Thioredoxin_domain"/>
</dbReference>
<accession>A0A7R8ZU10</accession>
<dbReference type="InterPro" id="IPR051063">
    <property type="entry name" value="PDI"/>
</dbReference>
<feature type="region of interest" description="Disordered" evidence="6">
    <location>
        <begin position="694"/>
        <end position="735"/>
    </location>
</feature>
<evidence type="ECO:0008006" key="8">
    <source>
        <dbReference type="Google" id="ProtNLM"/>
    </source>
</evidence>
<feature type="compositionally biased region" description="Polar residues" evidence="6">
    <location>
        <begin position="718"/>
        <end position="733"/>
    </location>
</feature>
<dbReference type="GO" id="GO:0003756">
    <property type="term" value="F:protein disulfide isomerase activity"/>
    <property type="evidence" value="ECO:0007669"/>
    <property type="project" value="InterPro"/>
</dbReference>
<dbReference type="PROSITE" id="PS51352">
    <property type="entry name" value="THIOREDOXIN_2"/>
    <property type="match status" value="3"/>
</dbReference>
<dbReference type="PROSITE" id="PS00194">
    <property type="entry name" value="THIOREDOXIN_1"/>
    <property type="match status" value="1"/>
</dbReference>
<dbReference type="Gene3D" id="1.20.1260.10">
    <property type="match status" value="1"/>
</dbReference>
<dbReference type="Gene3D" id="3.40.30.10">
    <property type="entry name" value="Glutaredoxin"/>
    <property type="match status" value="5"/>
</dbReference>
<evidence type="ECO:0000256" key="2">
    <source>
        <dbReference type="ARBA" id="ARBA00007513"/>
    </source>
</evidence>
<dbReference type="PANTHER" id="PTHR45672">
    <property type="entry name" value="PROTEIN DISULFIDE-ISOMERASE C17H9.14C-RELATED"/>
    <property type="match status" value="1"/>
</dbReference>
<evidence type="ECO:0000256" key="6">
    <source>
        <dbReference type="SAM" id="MobiDB-lite"/>
    </source>
</evidence>
<keyword evidence="4" id="KW-0479">Metal-binding</keyword>
<evidence type="ECO:0000313" key="7">
    <source>
        <dbReference type="EMBL" id="CAD7231695.1"/>
    </source>
</evidence>
<dbReference type="CDD" id="cd02961">
    <property type="entry name" value="PDI_a_family"/>
    <property type="match status" value="1"/>
</dbReference>
<gene>
    <name evidence="7" type="ORF">CTOB1V02_LOCUS9539</name>
</gene>
<dbReference type="CDD" id="cd02997">
    <property type="entry name" value="PDI_a_PDIR"/>
    <property type="match status" value="1"/>
</dbReference>
<reference evidence="7" key="1">
    <citation type="submission" date="2020-11" db="EMBL/GenBank/DDBJ databases">
        <authorList>
            <person name="Tran Van P."/>
        </authorList>
    </citation>
    <scope>NUCLEOTIDE SEQUENCE</scope>
</reference>
<dbReference type="GO" id="GO:0005783">
    <property type="term" value="C:endoplasmic reticulum"/>
    <property type="evidence" value="ECO:0007669"/>
    <property type="project" value="TreeGrafter"/>
</dbReference>
<dbReference type="CDD" id="cd01056">
    <property type="entry name" value="Euk_Ferritin"/>
    <property type="match status" value="1"/>
</dbReference>
<dbReference type="Pfam" id="PF00085">
    <property type="entry name" value="Thioredoxin"/>
    <property type="match status" value="4"/>
</dbReference>
<dbReference type="InterPro" id="IPR009040">
    <property type="entry name" value="Ferritin-like_diiron"/>
</dbReference>
<evidence type="ECO:0000256" key="1">
    <source>
        <dbReference type="ARBA" id="ARBA00006347"/>
    </source>
</evidence>
<dbReference type="GO" id="GO:0006457">
    <property type="term" value="P:protein folding"/>
    <property type="evidence" value="ECO:0007669"/>
    <property type="project" value="TreeGrafter"/>
</dbReference>
<dbReference type="PRINTS" id="PR00421">
    <property type="entry name" value="THIOREDOXIN"/>
</dbReference>
<evidence type="ECO:0000256" key="3">
    <source>
        <dbReference type="ARBA" id="ARBA00022434"/>
    </source>
</evidence>
<proteinExistence type="inferred from homology"/>
<comment type="similarity">
    <text evidence="1">Belongs to the protein disulfide isomerase family.</text>
</comment>
<protein>
    <recommendedName>
        <fullName evidence="8">Ferroxidase</fullName>
    </recommendedName>
</protein>
<dbReference type="SUPFAM" id="SSF47240">
    <property type="entry name" value="Ferritin-like"/>
    <property type="match status" value="1"/>
</dbReference>
<sequence>MFQLCRQGYGKSVSVLPAHWATPKLMTQPIALMSIRLQSGTRIRQNFDGECERAINEQINMELTAAYEYLVMTSFAGRDDVALTGLYDFFKDAADEETKHAFLLIEFLNKRGGKFKPAPIQSPAKTEFSSAVEMLQLALELEMKVNASLLNLHSLASDKNDPHLTDFLEENYLDEQVTAAKELSDLITKFSNAGEGLGQVFMDHTLQENCKSQDTTERNLCSPSRYEYTLIFSKRMQLEGCSAFSKLLRKTKTGMLVMFYAPWCGFCKRMKPDYASAATQLKELLHFLLIAISKIWRTFDLPESWNVLVQEQTEASLRSSEGAVSPFASIRLSSLIVLPASSFPPAPDKRTADRNGQVKQAYEGENTLDAIVRFMRDPSAAPTKAPGGQEPAWSEEPSEVVHLTEATFNEFVQSNPSVLVMFYAPWCGHCKKMKPQFVEAAAAMKSEGIPGVLAAVDATVEKELGKRFEVKGYPTIKYFQDGEFAFNAPDAREKKTILDFMKDPKEPPPPPPPEPVWSEVESNVLHLTDDDYRAVLKRKKHVLVMFYAPSAQELQSPHRIAQLHHNWNELLDTDYDHENEVEGAGQHPDPELLVDVVSPGVEADEEVPMQPWAGCPHCKSAKPEVSAAAEHFKDNPKVALAAVDCTVEKATCERFKIKGYPAFKYFQYYDKAQEDYNRGRTAADFVAFLNRFVATSPTDDPEPPSVPGEPKAEEMAETGQTPVSNGAPQTQGKTAPVTPQEYWGIPGGHVVRKLTSTNWDAELRGRDAIVFFYVSWCGFCRQYKFPFASAAESYYQSGGNSLLWVAIDGERSPEIISRLKIEGYPTVAYFGNGQLVENYTVGEMRLRQWTTRGELYGRGNETSAM</sequence>
<keyword evidence="3" id="KW-0409">Iron storage</keyword>
<dbReference type="GO" id="GO:0006879">
    <property type="term" value="P:intracellular iron ion homeostasis"/>
    <property type="evidence" value="ECO:0007669"/>
    <property type="project" value="UniProtKB-KW"/>
</dbReference>